<keyword evidence="1" id="KW-0812">Transmembrane</keyword>
<accession>A0A378YFK5</accession>
<keyword evidence="1" id="KW-1133">Transmembrane helix</keyword>
<organism evidence="3 4">
    <name type="scientific">Pandoraea pnomenusa</name>
    <dbReference type="NCBI Taxonomy" id="93220"/>
    <lineage>
        <taxon>Bacteria</taxon>
        <taxon>Pseudomonadati</taxon>
        <taxon>Pseudomonadota</taxon>
        <taxon>Betaproteobacteria</taxon>
        <taxon>Burkholderiales</taxon>
        <taxon>Burkholderiaceae</taxon>
        <taxon>Pandoraea</taxon>
    </lineage>
</organism>
<dbReference type="EMBL" id="UGSG01000001">
    <property type="protein sequence ID" value="SUA75904.1"/>
    <property type="molecule type" value="Genomic_DNA"/>
</dbReference>
<dbReference type="SMART" id="SM00014">
    <property type="entry name" value="acidPPc"/>
    <property type="match status" value="1"/>
</dbReference>
<dbReference type="GO" id="GO:0005886">
    <property type="term" value="C:plasma membrane"/>
    <property type="evidence" value="ECO:0007669"/>
    <property type="project" value="InterPro"/>
</dbReference>
<evidence type="ECO:0000256" key="1">
    <source>
        <dbReference type="SAM" id="Phobius"/>
    </source>
</evidence>
<dbReference type="InterPro" id="IPR033879">
    <property type="entry name" value="UPP_Pase"/>
</dbReference>
<feature type="transmembrane region" description="Helical" evidence="1">
    <location>
        <begin position="55"/>
        <end position="78"/>
    </location>
</feature>
<feature type="transmembrane region" description="Helical" evidence="1">
    <location>
        <begin position="20"/>
        <end position="43"/>
    </location>
</feature>
<dbReference type="CDD" id="cd03385">
    <property type="entry name" value="PAP2_BcrC_like"/>
    <property type="match status" value="1"/>
</dbReference>
<dbReference type="STRING" id="93220.A6P55_02725"/>
<evidence type="ECO:0000313" key="4">
    <source>
        <dbReference type="Proteomes" id="UP000254573"/>
    </source>
</evidence>
<evidence type="ECO:0000259" key="2">
    <source>
        <dbReference type="SMART" id="SM00014"/>
    </source>
</evidence>
<keyword evidence="1" id="KW-0472">Membrane</keyword>
<keyword evidence="3" id="KW-0378">Hydrolase</keyword>
<dbReference type="InterPro" id="IPR000326">
    <property type="entry name" value="PAP2/HPO"/>
</dbReference>
<sequence length="198" mass="21566">MENLNDTLFLMLNAGATPAPWALAVATCLAQYLIMLVPIGLGAMWLHADASRRRALVTAAVAGAVGMAINQMIGWVWVHPRPFMVGLGHTYLLHAADSSFPSDHLTLIWSVAFALLLHRRTRAAGVAATLLGLPVAWARIFLGVHFPMDMAGSAIVAVISSWLVARRMPWLVAPAYWLAVGVHQKVFARWIARGWVRG</sequence>
<dbReference type="KEGG" id="ppnm:LV28_05580"/>
<dbReference type="Gene3D" id="1.20.144.10">
    <property type="entry name" value="Phosphatidic acid phosphatase type 2/haloperoxidase"/>
    <property type="match status" value="1"/>
</dbReference>
<name>A0A378YFK5_9BURK</name>
<proteinExistence type="predicted"/>
<feature type="transmembrane region" description="Helical" evidence="1">
    <location>
        <begin position="98"/>
        <end position="117"/>
    </location>
</feature>
<dbReference type="OrthoDB" id="9801622at2"/>
<gene>
    <name evidence="3" type="primary">ybjG_1</name>
    <name evidence="3" type="ORF">NCTC13160_01103</name>
</gene>
<reference evidence="3 4" key="1">
    <citation type="submission" date="2018-06" db="EMBL/GenBank/DDBJ databases">
        <authorList>
            <consortium name="Pathogen Informatics"/>
            <person name="Doyle S."/>
        </authorList>
    </citation>
    <scope>NUCLEOTIDE SEQUENCE [LARGE SCALE GENOMIC DNA]</scope>
    <source>
        <strain evidence="3 4">NCTC13160</strain>
    </source>
</reference>
<dbReference type="AlphaFoldDB" id="A0A378YFK5"/>
<protein>
    <submittedName>
        <fullName evidence="3">Undecaprenyl-diphosphatase ybjG</fullName>
        <ecNumber evidence="3">3.6.1.27</ecNumber>
    </submittedName>
</protein>
<dbReference type="SUPFAM" id="SSF48317">
    <property type="entry name" value="Acid phosphatase/Vanadium-dependent haloperoxidase"/>
    <property type="match status" value="1"/>
</dbReference>
<dbReference type="EC" id="3.6.1.27" evidence="3"/>
<evidence type="ECO:0000313" key="3">
    <source>
        <dbReference type="EMBL" id="SUA75904.1"/>
    </source>
</evidence>
<feature type="domain" description="Phosphatidic acid phosphatase type 2/haloperoxidase" evidence="2">
    <location>
        <begin position="55"/>
        <end position="165"/>
    </location>
</feature>
<dbReference type="GO" id="GO:0050380">
    <property type="term" value="F:undecaprenyl-diphosphatase activity"/>
    <property type="evidence" value="ECO:0007669"/>
    <property type="project" value="UniProtKB-EC"/>
</dbReference>
<dbReference type="RefSeq" id="WP_038618048.1">
    <property type="nucleotide sequence ID" value="NZ_CP009553.3"/>
</dbReference>
<dbReference type="Pfam" id="PF01569">
    <property type="entry name" value="PAP2"/>
    <property type="match status" value="1"/>
</dbReference>
<dbReference type="InterPro" id="IPR036938">
    <property type="entry name" value="PAP2/HPO_sf"/>
</dbReference>
<dbReference type="Proteomes" id="UP000254573">
    <property type="component" value="Unassembled WGS sequence"/>
</dbReference>
<feature type="transmembrane region" description="Helical" evidence="1">
    <location>
        <begin position="124"/>
        <end position="142"/>
    </location>
</feature>